<proteinExistence type="predicted"/>
<sequence length="57" mass="6805">MEDKSSKKPHQSDEYKRKHHQDAHNTPKDQSRREAEIDSRTRKEDRTGGSNWEDGQR</sequence>
<evidence type="ECO:0000256" key="1">
    <source>
        <dbReference type="SAM" id="MobiDB-lite"/>
    </source>
</evidence>
<gene>
    <name evidence="2" type="ORF">OE749_04110</name>
</gene>
<reference evidence="2 3" key="1">
    <citation type="submission" date="2022-10" db="EMBL/GenBank/DDBJ databases">
        <title>Aestuariibacter sp. AA17 isolated from Montipora capitata coral fragment.</title>
        <authorList>
            <person name="Emsley S.A."/>
            <person name="Pfannmuller K.M."/>
            <person name="Loughran R.M."/>
            <person name="Shlafstein M."/>
            <person name="Papke E."/>
            <person name="Saw J.H."/>
            <person name="Ushijima B."/>
            <person name="Videau P."/>
        </authorList>
    </citation>
    <scope>NUCLEOTIDE SEQUENCE [LARGE SCALE GENOMIC DNA]</scope>
    <source>
        <strain evidence="2 3">AA17</strain>
    </source>
</reference>
<evidence type="ECO:0000313" key="3">
    <source>
        <dbReference type="Proteomes" id="UP001652504"/>
    </source>
</evidence>
<dbReference type="Proteomes" id="UP001652504">
    <property type="component" value="Unassembled WGS sequence"/>
</dbReference>
<feature type="region of interest" description="Disordered" evidence="1">
    <location>
        <begin position="1"/>
        <end position="57"/>
    </location>
</feature>
<accession>A0ABT3A5C2</accession>
<dbReference type="RefSeq" id="WP_263711086.1">
    <property type="nucleotide sequence ID" value="NZ_JAOWKX010000002.1"/>
</dbReference>
<comment type="caution">
    <text evidence="2">The sequence shown here is derived from an EMBL/GenBank/DDBJ whole genome shotgun (WGS) entry which is preliminary data.</text>
</comment>
<evidence type="ECO:0000313" key="2">
    <source>
        <dbReference type="EMBL" id="MCV2883874.1"/>
    </source>
</evidence>
<feature type="compositionally biased region" description="Basic and acidic residues" evidence="1">
    <location>
        <begin position="1"/>
        <end position="47"/>
    </location>
</feature>
<name>A0ABT3A5C2_9ALTE</name>
<keyword evidence="3" id="KW-1185">Reference proteome</keyword>
<protein>
    <submittedName>
        <fullName evidence="2">Uncharacterized protein</fullName>
    </submittedName>
</protein>
<dbReference type="EMBL" id="JAOWKX010000002">
    <property type="protein sequence ID" value="MCV2883874.1"/>
    <property type="molecule type" value="Genomic_DNA"/>
</dbReference>
<organism evidence="2 3">
    <name type="scientific">Fluctibacter corallii</name>
    <dbReference type="NCBI Taxonomy" id="2984329"/>
    <lineage>
        <taxon>Bacteria</taxon>
        <taxon>Pseudomonadati</taxon>
        <taxon>Pseudomonadota</taxon>
        <taxon>Gammaproteobacteria</taxon>
        <taxon>Alteromonadales</taxon>
        <taxon>Alteromonadaceae</taxon>
        <taxon>Fluctibacter</taxon>
    </lineage>
</organism>